<evidence type="ECO:0000313" key="2">
    <source>
        <dbReference type="Proteomes" id="UP000001514"/>
    </source>
</evidence>
<dbReference type="HOGENOM" id="CLU_765917_0_0_1"/>
<dbReference type="Proteomes" id="UP000001514">
    <property type="component" value="Unassembled WGS sequence"/>
</dbReference>
<dbReference type="AlphaFoldDB" id="D8R8M8"/>
<reference evidence="1 2" key="1">
    <citation type="journal article" date="2011" name="Science">
        <title>The Selaginella genome identifies genetic changes associated with the evolution of vascular plants.</title>
        <authorList>
            <person name="Banks J.A."/>
            <person name="Nishiyama T."/>
            <person name="Hasebe M."/>
            <person name="Bowman J.L."/>
            <person name="Gribskov M."/>
            <person name="dePamphilis C."/>
            <person name="Albert V.A."/>
            <person name="Aono N."/>
            <person name="Aoyama T."/>
            <person name="Ambrose B.A."/>
            <person name="Ashton N.W."/>
            <person name="Axtell M.J."/>
            <person name="Barker E."/>
            <person name="Barker M.S."/>
            <person name="Bennetzen J.L."/>
            <person name="Bonawitz N.D."/>
            <person name="Chapple C."/>
            <person name="Cheng C."/>
            <person name="Correa L.G."/>
            <person name="Dacre M."/>
            <person name="DeBarry J."/>
            <person name="Dreyer I."/>
            <person name="Elias M."/>
            <person name="Engstrom E.M."/>
            <person name="Estelle M."/>
            <person name="Feng L."/>
            <person name="Finet C."/>
            <person name="Floyd S.K."/>
            <person name="Frommer W.B."/>
            <person name="Fujita T."/>
            <person name="Gramzow L."/>
            <person name="Gutensohn M."/>
            <person name="Harholt J."/>
            <person name="Hattori M."/>
            <person name="Heyl A."/>
            <person name="Hirai T."/>
            <person name="Hiwatashi Y."/>
            <person name="Ishikawa M."/>
            <person name="Iwata M."/>
            <person name="Karol K.G."/>
            <person name="Koehler B."/>
            <person name="Kolukisaoglu U."/>
            <person name="Kubo M."/>
            <person name="Kurata T."/>
            <person name="Lalonde S."/>
            <person name="Li K."/>
            <person name="Li Y."/>
            <person name="Litt A."/>
            <person name="Lyons E."/>
            <person name="Manning G."/>
            <person name="Maruyama T."/>
            <person name="Michael T.P."/>
            <person name="Mikami K."/>
            <person name="Miyazaki S."/>
            <person name="Morinaga S."/>
            <person name="Murata T."/>
            <person name="Mueller-Roeber B."/>
            <person name="Nelson D.R."/>
            <person name="Obara M."/>
            <person name="Oguri Y."/>
            <person name="Olmstead R.G."/>
            <person name="Onodera N."/>
            <person name="Petersen B.L."/>
            <person name="Pils B."/>
            <person name="Prigge M."/>
            <person name="Rensing S.A."/>
            <person name="Riano-Pachon D.M."/>
            <person name="Roberts A.W."/>
            <person name="Sato Y."/>
            <person name="Scheller H.V."/>
            <person name="Schulz B."/>
            <person name="Schulz C."/>
            <person name="Shakirov E.V."/>
            <person name="Shibagaki N."/>
            <person name="Shinohara N."/>
            <person name="Shippen D.E."/>
            <person name="Soerensen I."/>
            <person name="Sotooka R."/>
            <person name="Sugimoto N."/>
            <person name="Sugita M."/>
            <person name="Sumikawa N."/>
            <person name="Tanurdzic M."/>
            <person name="Theissen G."/>
            <person name="Ulvskov P."/>
            <person name="Wakazuki S."/>
            <person name="Weng J.K."/>
            <person name="Willats W.W."/>
            <person name="Wipf D."/>
            <person name="Wolf P.G."/>
            <person name="Yang L."/>
            <person name="Zimmer A.D."/>
            <person name="Zhu Q."/>
            <person name="Mitros T."/>
            <person name="Hellsten U."/>
            <person name="Loque D."/>
            <person name="Otillar R."/>
            <person name="Salamov A."/>
            <person name="Schmutz J."/>
            <person name="Shapiro H."/>
            <person name="Lindquist E."/>
            <person name="Lucas S."/>
            <person name="Rokhsar D."/>
            <person name="Grigoriev I.V."/>
        </authorList>
    </citation>
    <scope>NUCLEOTIDE SEQUENCE [LARGE SCALE GENOMIC DNA]</scope>
</reference>
<accession>D8R8M8</accession>
<protein>
    <submittedName>
        <fullName evidence="1">Uncharacterized protein</fullName>
    </submittedName>
</protein>
<name>D8R8M8_SELML</name>
<dbReference type="Gramene" id="EFJ32090">
    <property type="protein sequence ID" value="EFJ32090"/>
    <property type="gene ID" value="SELMODRAFT_408546"/>
</dbReference>
<dbReference type="InParanoid" id="D8R8M8"/>
<dbReference type="KEGG" id="smo:SELMODRAFT_408546"/>
<sequence>MEAKDARMRATTECLKSMRILTYLQKLEALRDTSNHFSALATFRILQEASRLYFNSVSNKIAGSAEDDSCGLRKIELALGEIPRLWSRMVIPTYLMILSVPWTWKLVLKSSSLQGRILVSMLLFQILRQTGGWLIDGVFDPIRLIIGYRGFFAWSIAVNTGRILSRASTDQSALDLNVPCRLGGLAFSGVQLLYIVGVMSQAVWSLNRFCSCVCFLYLATGRELSRLQGVTTLRNLLQELRQYEDRHVCSSLSLLGCSHGVGLYEARTPHQRCLWFLFSSIRSAITPTHRSCFTTITVYFPESRGLESWAGLAVENPRSSMPYSEPAGGKSVIDGVDITKMISDPGSAPFHRSNAVRRHHSL</sequence>
<evidence type="ECO:0000313" key="1">
    <source>
        <dbReference type="EMBL" id="EFJ32090.1"/>
    </source>
</evidence>
<dbReference type="eggNOG" id="KOG0054">
    <property type="taxonomic scope" value="Eukaryota"/>
</dbReference>
<keyword evidence="2" id="KW-1185">Reference proteome</keyword>
<proteinExistence type="predicted"/>
<dbReference type="EMBL" id="GL377573">
    <property type="protein sequence ID" value="EFJ32090.1"/>
    <property type="molecule type" value="Genomic_DNA"/>
</dbReference>
<gene>
    <name evidence="1" type="ORF">SELMODRAFT_408546</name>
</gene>
<organism evidence="2">
    <name type="scientific">Selaginella moellendorffii</name>
    <name type="common">Spikemoss</name>
    <dbReference type="NCBI Taxonomy" id="88036"/>
    <lineage>
        <taxon>Eukaryota</taxon>
        <taxon>Viridiplantae</taxon>
        <taxon>Streptophyta</taxon>
        <taxon>Embryophyta</taxon>
        <taxon>Tracheophyta</taxon>
        <taxon>Lycopodiopsida</taxon>
        <taxon>Selaginellales</taxon>
        <taxon>Selaginellaceae</taxon>
        <taxon>Selaginella</taxon>
    </lineage>
</organism>